<gene>
    <name evidence="2" type="ORF">IEO70_02550</name>
</gene>
<comment type="caution">
    <text evidence="2">The sequence shown here is derived from an EMBL/GenBank/DDBJ whole genome shotgun (WGS) entry which is preliminary data.</text>
</comment>
<dbReference type="NCBIfam" id="NF006169">
    <property type="entry name" value="PRK08310.1"/>
    <property type="match status" value="1"/>
</dbReference>
<dbReference type="SUPFAM" id="SSF75304">
    <property type="entry name" value="Amidase signature (AS) enzymes"/>
    <property type="match status" value="1"/>
</dbReference>
<dbReference type="RefSeq" id="WP_190996774.1">
    <property type="nucleotide sequence ID" value="NZ_JACXSI010000004.1"/>
</dbReference>
<organism evidence="2 3">
    <name type="scientific">Peribacillus faecalis</name>
    <dbReference type="NCBI Taxonomy" id="2772559"/>
    <lineage>
        <taxon>Bacteria</taxon>
        <taxon>Bacillati</taxon>
        <taxon>Bacillota</taxon>
        <taxon>Bacilli</taxon>
        <taxon>Bacillales</taxon>
        <taxon>Bacillaceae</taxon>
        <taxon>Peribacillus</taxon>
    </lineage>
</organism>
<evidence type="ECO:0000313" key="2">
    <source>
        <dbReference type="EMBL" id="MBD3107232.1"/>
    </source>
</evidence>
<dbReference type="InterPro" id="IPR023631">
    <property type="entry name" value="Amidase_dom"/>
</dbReference>
<reference evidence="2" key="1">
    <citation type="submission" date="2020-09" db="EMBL/GenBank/DDBJ databases">
        <title>Bacillus faecalis sp. nov., a moderately halophilic bacterium isolated from cow faeces.</title>
        <authorList>
            <person name="Jiang L."/>
            <person name="Lee J."/>
        </authorList>
    </citation>
    <scope>NUCLEOTIDE SEQUENCE</scope>
    <source>
        <strain evidence="2">AGMB 02131</strain>
    </source>
</reference>
<feature type="domain" description="Amidase" evidence="1">
    <location>
        <begin position="27"/>
        <end position="192"/>
    </location>
</feature>
<keyword evidence="2" id="KW-0378">Hydrolase</keyword>
<dbReference type="PANTHER" id="PTHR46310">
    <property type="entry name" value="AMIDASE 1"/>
    <property type="match status" value="1"/>
</dbReference>
<name>A0A927CV02_9BACI</name>
<evidence type="ECO:0000313" key="3">
    <source>
        <dbReference type="Proteomes" id="UP000602076"/>
    </source>
</evidence>
<proteinExistence type="predicted"/>
<dbReference type="EC" id="3.5.1.4" evidence="2"/>
<protein>
    <submittedName>
        <fullName evidence="2">Amidase</fullName>
        <ecNumber evidence="2">3.5.1.4</ecNumber>
    </submittedName>
</protein>
<dbReference type="InterPro" id="IPR036928">
    <property type="entry name" value="AS_sf"/>
</dbReference>
<sequence length="391" mass="42886">MKEHYNAFMNEDVKLSPLQSGLLNFYTFAIKDVFAIKDYTNSAGNPDWLRTHEPAKQNAAVIDKLLNNGATLHGTTHTDEMMYSLNGQNAHYGTPVNPKAPDCIPGGSSNGSAVAVAAHLTDFAIGTDTGGSIRIPSSYCGIYGFRPTYGAVSIEGCIPLSKSFDTVGWMANDAETLQLIGNCLLENDCDEDDFYKLYFPIEAWGLLNDTVRLAFSPILEILEGKFDNAQWLTISNQGLQEWAEAFRVIQGTEVWEEHGEWVKKVKPAFGPGIAQRFQAASQMKKSDAEPWKEFQTKTGSFLSKLLDSDGLIVIPTAHETAPSLTAGSDELEQNRAKNMQLTCIAGLAGLPQITLPLVTFNHKPIGLSFIANRGRDKQLLKWAAAFTESLK</sequence>
<dbReference type="AlphaFoldDB" id="A0A927CV02"/>
<dbReference type="Proteomes" id="UP000602076">
    <property type="component" value="Unassembled WGS sequence"/>
</dbReference>
<dbReference type="EMBL" id="JACXSI010000004">
    <property type="protein sequence ID" value="MBD3107232.1"/>
    <property type="molecule type" value="Genomic_DNA"/>
</dbReference>
<dbReference type="Gene3D" id="3.90.1300.10">
    <property type="entry name" value="Amidase signature (AS) domain"/>
    <property type="match status" value="1"/>
</dbReference>
<dbReference type="GO" id="GO:0004040">
    <property type="term" value="F:amidase activity"/>
    <property type="evidence" value="ECO:0007669"/>
    <property type="project" value="UniProtKB-EC"/>
</dbReference>
<accession>A0A927CV02</accession>
<evidence type="ECO:0000259" key="1">
    <source>
        <dbReference type="Pfam" id="PF01425"/>
    </source>
</evidence>
<dbReference type="Pfam" id="PF01425">
    <property type="entry name" value="Amidase"/>
    <property type="match status" value="1"/>
</dbReference>
<keyword evidence="3" id="KW-1185">Reference proteome</keyword>
<dbReference type="PANTHER" id="PTHR46310:SF7">
    <property type="entry name" value="AMIDASE 1"/>
    <property type="match status" value="1"/>
</dbReference>